<proteinExistence type="predicted"/>
<evidence type="ECO:0000313" key="2">
    <source>
        <dbReference type="EMBL" id="PWB68896.1"/>
    </source>
</evidence>
<name>A0A855WZ73_9BACT</name>
<keyword evidence="1" id="KW-0732">Signal</keyword>
<organism evidence="2 3">
    <name type="scientific">candidate division GN15 bacterium</name>
    <dbReference type="NCBI Taxonomy" id="2072418"/>
    <lineage>
        <taxon>Bacteria</taxon>
        <taxon>candidate division GN15</taxon>
    </lineage>
</organism>
<sequence length="77" mass="8417">MKKLCAAVLLAALVVMVASVASAQKLPEIKCTKYELPNGLQVILHEDHTVPMVSVNIWYHVGSANEKKGRTGFAHLF</sequence>
<evidence type="ECO:0000256" key="1">
    <source>
        <dbReference type="SAM" id="SignalP"/>
    </source>
</evidence>
<gene>
    <name evidence="2" type="ORF">C3F09_10825</name>
</gene>
<evidence type="ECO:0008006" key="4">
    <source>
        <dbReference type="Google" id="ProtNLM"/>
    </source>
</evidence>
<feature type="signal peptide" evidence="1">
    <location>
        <begin position="1"/>
        <end position="23"/>
    </location>
</feature>
<dbReference type="SUPFAM" id="SSF63411">
    <property type="entry name" value="LuxS/MPP-like metallohydrolase"/>
    <property type="match status" value="1"/>
</dbReference>
<dbReference type="AlphaFoldDB" id="A0A855WZ73"/>
<protein>
    <recommendedName>
        <fullName evidence="4">Insulinase family protein</fullName>
    </recommendedName>
</protein>
<comment type="caution">
    <text evidence="2">The sequence shown here is derived from an EMBL/GenBank/DDBJ whole genome shotgun (WGS) entry which is preliminary data.</text>
</comment>
<accession>A0A855WZ73</accession>
<dbReference type="InterPro" id="IPR011249">
    <property type="entry name" value="Metalloenz_LuxS/M16"/>
</dbReference>
<reference evidence="2 3" key="1">
    <citation type="journal article" date="2018" name="ISME J.">
        <title>A methanotrophic archaeon couples anaerobic oxidation of methane to Fe(III) reduction.</title>
        <authorList>
            <person name="Cai C."/>
            <person name="Leu A.O."/>
            <person name="Xie G.J."/>
            <person name="Guo J."/>
            <person name="Feng Y."/>
            <person name="Zhao J.X."/>
            <person name="Tyson G.W."/>
            <person name="Yuan Z."/>
            <person name="Hu S."/>
        </authorList>
    </citation>
    <scope>NUCLEOTIDE SEQUENCE [LARGE SCALE GENOMIC DNA]</scope>
    <source>
        <strain evidence="2">FeB_12</strain>
    </source>
</reference>
<dbReference type="GO" id="GO:0046872">
    <property type="term" value="F:metal ion binding"/>
    <property type="evidence" value="ECO:0007669"/>
    <property type="project" value="InterPro"/>
</dbReference>
<feature type="chain" id="PRO_5032736021" description="Insulinase family protein" evidence="1">
    <location>
        <begin position="24"/>
        <end position="77"/>
    </location>
</feature>
<feature type="non-terminal residue" evidence="2">
    <location>
        <position position="77"/>
    </location>
</feature>
<dbReference type="Proteomes" id="UP000250918">
    <property type="component" value="Unassembled WGS sequence"/>
</dbReference>
<dbReference type="EMBL" id="PQAP01000184">
    <property type="protein sequence ID" value="PWB68896.1"/>
    <property type="molecule type" value="Genomic_DNA"/>
</dbReference>
<dbReference type="Gene3D" id="3.30.830.10">
    <property type="entry name" value="Metalloenzyme, LuxS/M16 peptidase-like"/>
    <property type="match status" value="1"/>
</dbReference>
<evidence type="ECO:0000313" key="3">
    <source>
        <dbReference type="Proteomes" id="UP000250918"/>
    </source>
</evidence>